<protein>
    <submittedName>
        <fullName evidence="1">3-oxoacyl-ACP synthase</fullName>
    </submittedName>
</protein>
<name>A0ABT8WB58_9FLAO</name>
<accession>A0ABT8WB58</accession>
<dbReference type="EMBL" id="JAUOEK010000119">
    <property type="protein sequence ID" value="MDO5970364.1"/>
    <property type="molecule type" value="Genomic_DNA"/>
</dbReference>
<evidence type="ECO:0000313" key="2">
    <source>
        <dbReference type="Proteomes" id="UP001176883"/>
    </source>
</evidence>
<sequence length="149" mass="16456">MKIKEALYSQCLDLVNGRFQTIQNTINEIQVSLTSETKSSAGDKHETGRAMLQLEREKAGNQLAEIQKIKETLSKIDVSKTLKIVGLGSVVYTSQANYFIAISVGELVIDGITFYAISPNTPIGKLLIGKRAGDSNSFRNQEFVIQKIF</sequence>
<organism evidence="1 2">
    <name type="scientific">Flavivirga aquimarina</name>
    <dbReference type="NCBI Taxonomy" id="2027862"/>
    <lineage>
        <taxon>Bacteria</taxon>
        <taxon>Pseudomonadati</taxon>
        <taxon>Bacteroidota</taxon>
        <taxon>Flavobacteriia</taxon>
        <taxon>Flavobacteriales</taxon>
        <taxon>Flavobacteriaceae</taxon>
        <taxon>Flavivirga</taxon>
    </lineage>
</organism>
<proteinExistence type="predicted"/>
<reference evidence="1" key="1">
    <citation type="submission" date="2023-07" db="EMBL/GenBank/DDBJ databases">
        <title>Two novel species in the genus Flavivirga.</title>
        <authorList>
            <person name="Kwon K."/>
        </authorList>
    </citation>
    <scope>NUCLEOTIDE SEQUENCE</scope>
    <source>
        <strain evidence="1">KCTC 52353</strain>
    </source>
</reference>
<dbReference type="RefSeq" id="WP_303278055.1">
    <property type="nucleotide sequence ID" value="NZ_JAUOEK010000119.1"/>
</dbReference>
<keyword evidence="2" id="KW-1185">Reference proteome</keyword>
<gene>
    <name evidence="1" type="ORF">Q4Q35_11160</name>
</gene>
<evidence type="ECO:0000313" key="1">
    <source>
        <dbReference type="EMBL" id="MDO5970364.1"/>
    </source>
</evidence>
<comment type="caution">
    <text evidence="1">The sequence shown here is derived from an EMBL/GenBank/DDBJ whole genome shotgun (WGS) entry which is preliminary data.</text>
</comment>
<dbReference type="Proteomes" id="UP001176883">
    <property type="component" value="Unassembled WGS sequence"/>
</dbReference>